<evidence type="ECO:0000256" key="6">
    <source>
        <dbReference type="ARBA" id="ARBA00022989"/>
    </source>
</evidence>
<dbReference type="eggNOG" id="KOG2443">
    <property type="taxonomic scope" value="Eukaryota"/>
</dbReference>
<dbReference type="KEGG" id="ure:UREG_04504"/>
<feature type="transmembrane region" description="Helical" evidence="9">
    <location>
        <begin position="423"/>
        <end position="445"/>
    </location>
</feature>
<dbReference type="GO" id="GO:0098554">
    <property type="term" value="C:cytoplasmic side of endoplasmic reticulum membrane"/>
    <property type="evidence" value="ECO:0007669"/>
    <property type="project" value="TreeGrafter"/>
</dbReference>
<evidence type="ECO:0000256" key="2">
    <source>
        <dbReference type="ARBA" id="ARBA00006859"/>
    </source>
</evidence>
<proteinExistence type="inferred from homology"/>
<dbReference type="AlphaFoldDB" id="C4JPC2"/>
<evidence type="ECO:0000256" key="4">
    <source>
        <dbReference type="ARBA" id="ARBA00022801"/>
    </source>
</evidence>
<dbReference type="PANTHER" id="PTHR12174">
    <property type="entry name" value="SIGNAL PEPTIDE PEPTIDASE"/>
    <property type="match status" value="1"/>
</dbReference>
<dbReference type="HOGENOM" id="CLU_023799_1_0_1"/>
<dbReference type="FunCoup" id="C4JPC2">
    <property type="interactions" value="16"/>
</dbReference>
<organism evidence="10 11">
    <name type="scientific">Uncinocarpus reesii (strain UAMH 1704)</name>
    <dbReference type="NCBI Taxonomy" id="336963"/>
    <lineage>
        <taxon>Eukaryota</taxon>
        <taxon>Fungi</taxon>
        <taxon>Dikarya</taxon>
        <taxon>Ascomycota</taxon>
        <taxon>Pezizomycotina</taxon>
        <taxon>Eurotiomycetes</taxon>
        <taxon>Eurotiomycetidae</taxon>
        <taxon>Onygenales</taxon>
        <taxon>Onygenaceae</taxon>
        <taxon>Uncinocarpus</taxon>
    </lineage>
</organism>
<dbReference type="InterPro" id="IPR007369">
    <property type="entry name" value="Peptidase_A22B_SPP"/>
</dbReference>
<evidence type="ECO:0008006" key="12">
    <source>
        <dbReference type="Google" id="ProtNLM"/>
    </source>
</evidence>
<dbReference type="GO" id="GO:0098553">
    <property type="term" value="C:lumenal side of endoplasmic reticulum membrane"/>
    <property type="evidence" value="ECO:0007669"/>
    <property type="project" value="TreeGrafter"/>
</dbReference>
<feature type="transmembrane region" description="Helical" evidence="9">
    <location>
        <begin position="94"/>
        <end position="112"/>
    </location>
</feature>
<dbReference type="InterPro" id="IPR006639">
    <property type="entry name" value="Preselin/SPP"/>
</dbReference>
<dbReference type="Pfam" id="PF04258">
    <property type="entry name" value="Peptidase_A22B"/>
    <property type="match status" value="1"/>
</dbReference>
<dbReference type="SMART" id="SM00730">
    <property type="entry name" value="PSN"/>
    <property type="match status" value="1"/>
</dbReference>
<feature type="region of interest" description="Disordered" evidence="8">
    <location>
        <begin position="53"/>
        <end position="80"/>
    </location>
</feature>
<feature type="transmembrane region" description="Helical" evidence="9">
    <location>
        <begin position="335"/>
        <end position="357"/>
    </location>
</feature>
<dbReference type="InParanoid" id="C4JPC2"/>
<dbReference type="GO" id="GO:0006465">
    <property type="term" value="P:signal peptide processing"/>
    <property type="evidence" value="ECO:0007669"/>
    <property type="project" value="TreeGrafter"/>
</dbReference>
<name>C4JPC2_UNCRE</name>
<dbReference type="STRING" id="336963.C4JPC2"/>
<dbReference type="EMBL" id="CH476616">
    <property type="protein sequence ID" value="EEP79658.1"/>
    <property type="molecule type" value="Genomic_DNA"/>
</dbReference>
<keyword evidence="5" id="KW-0256">Endoplasmic reticulum</keyword>
<gene>
    <name evidence="10" type="ORF">UREG_04504</name>
</gene>
<evidence type="ECO:0000256" key="3">
    <source>
        <dbReference type="ARBA" id="ARBA00022692"/>
    </source>
</evidence>
<dbReference type="OMA" id="TFWTGTL"/>
<protein>
    <recommendedName>
        <fullName evidence="12">Signal peptide peptidase</fullName>
    </recommendedName>
</protein>
<feature type="compositionally biased region" description="Acidic residues" evidence="8">
    <location>
        <begin position="69"/>
        <end position="80"/>
    </location>
</feature>
<keyword evidence="3 9" id="KW-0812">Transmembrane</keyword>
<feature type="compositionally biased region" description="Low complexity" evidence="8">
    <location>
        <begin position="586"/>
        <end position="602"/>
    </location>
</feature>
<feature type="transmembrane region" description="Helical" evidence="9">
    <location>
        <begin position="25"/>
        <end position="43"/>
    </location>
</feature>
<accession>C4JPC2</accession>
<dbReference type="GO" id="GO:0042500">
    <property type="term" value="F:aspartic endopeptidase activity, intramembrane cleaving"/>
    <property type="evidence" value="ECO:0007669"/>
    <property type="project" value="InterPro"/>
</dbReference>
<evidence type="ECO:0000256" key="1">
    <source>
        <dbReference type="ARBA" id="ARBA00004477"/>
    </source>
</evidence>
<feature type="compositionally biased region" description="Acidic residues" evidence="8">
    <location>
        <begin position="483"/>
        <end position="492"/>
    </location>
</feature>
<feature type="region of interest" description="Disordered" evidence="8">
    <location>
        <begin position="483"/>
        <end position="507"/>
    </location>
</feature>
<reference evidence="11" key="1">
    <citation type="journal article" date="2009" name="Genome Res.">
        <title>Comparative genomic analyses of the human fungal pathogens Coccidioides and their relatives.</title>
        <authorList>
            <person name="Sharpton T.J."/>
            <person name="Stajich J.E."/>
            <person name="Rounsley S.D."/>
            <person name="Gardner M.J."/>
            <person name="Wortman J.R."/>
            <person name="Jordar V.S."/>
            <person name="Maiti R."/>
            <person name="Kodira C.D."/>
            <person name="Neafsey D.E."/>
            <person name="Zeng Q."/>
            <person name="Hung C.-Y."/>
            <person name="McMahan C."/>
            <person name="Muszewska A."/>
            <person name="Grynberg M."/>
            <person name="Mandel M.A."/>
            <person name="Kellner E.M."/>
            <person name="Barker B.M."/>
            <person name="Galgiani J.N."/>
            <person name="Orbach M.J."/>
            <person name="Kirkland T.N."/>
            <person name="Cole G.T."/>
            <person name="Henn M.R."/>
            <person name="Birren B.W."/>
            <person name="Taylor J.W."/>
        </authorList>
    </citation>
    <scope>NUCLEOTIDE SEQUENCE [LARGE SCALE GENOMIC DNA]</scope>
    <source>
        <strain evidence="11">UAMH 1704</strain>
    </source>
</reference>
<feature type="region of interest" description="Disordered" evidence="8">
    <location>
        <begin position="525"/>
        <end position="615"/>
    </location>
</feature>
<dbReference type="VEuPathDB" id="FungiDB:UREG_04504"/>
<evidence type="ECO:0000256" key="7">
    <source>
        <dbReference type="ARBA" id="ARBA00023136"/>
    </source>
</evidence>
<comment type="similarity">
    <text evidence="2">Belongs to the peptidase A22B family.</text>
</comment>
<evidence type="ECO:0000256" key="5">
    <source>
        <dbReference type="ARBA" id="ARBA00022824"/>
    </source>
</evidence>
<comment type="subcellular location">
    <subcellularLocation>
        <location evidence="1">Endoplasmic reticulum membrane</location>
        <topology evidence="1">Multi-pass membrane protein</topology>
    </subcellularLocation>
</comment>
<feature type="compositionally biased region" description="Basic and acidic residues" evidence="8">
    <location>
        <begin position="603"/>
        <end position="615"/>
    </location>
</feature>
<dbReference type="PANTHER" id="PTHR12174:SF23">
    <property type="entry name" value="MINOR HISTOCOMPATIBILITY ANTIGEN H13"/>
    <property type="match status" value="1"/>
</dbReference>
<feature type="transmembrane region" description="Helical" evidence="9">
    <location>
        <begin position="291"/>
        <end position="315"/>
    </location>
</feature>
<dbReference type="GeneID" id="8442369"/>
<feature type="transmembrane region" description="Helical" evidence="9">
    <location>
        <begin position="262"/>
        <end position="279"/>
    </location>
</feature>
<evidence type="ECO:0000313" key="10">
    <source>
        <dbReference type="EMBL" id="EEP79658.1"/>
    </source>
</evidence>
<evidence type="ECO:0000313" key="11">
    <source>
        <dbReference type="Proteomes" id="UP000002058"/>
    </source>
</evidence>
<feature type="compositionally biased region" description="Basic and acidic residues" evidence="8">
    <location>
        <begin position="534"/>
        <end position="552"/>
    </location>
</feature>
<evidence type="ECO:0000256" key="9">
    <source>
        <dbReference type="SAM" id="Phobius"/>
    </source>
</evidence>
<evidence type="ECO:0000256" key="8">
    <source>
        <dbReference type="SAM" id="MobiDB-lite"/>
    </source>
</evidence>
<keyword evidence="6 9" id="KW-1133">Transmembrane helix</keyword>
<keyword evidence="11" id="KW-1185">Reference proteome</keyword>
<dbReference type="OrthoDB" id="29661at2759"/>
<sequence length="615" mass="67823">MAIPTSFAEAFDSFLLGFNVTKPLIPTYVHLLISALFCIYIGAHASLSRPSSAAKPAKKTCKSDKSEKEDDEDEDSNEEEGMIQKMEGLEASDAIMLPILSGLTLGGLYLLLKHFDPAVLNKVLNWYFSHAGLMFATAFVKDGFSVLRSLVFPEHYSSHGMFWRADQEKHVFAEVAGRGKSSENLSTRTSPLPGLLGAVGLPRCIRSPLWQVRGLLYQKATLRTHIRSVLRFRARFTILDMLSIIIAIIVAGYAAFVTRPWWLINFLGFGFSYGALQLLSPTTFATGSLILGSLFFYDIYFVFYTPMMVTVAQKLDLPIKLLFPRPPTSKEDPSLTALAMLGLGDIVVPGTVIGLALRFDLYLHYLRKLSPKGNAEKGADGRRKYTSATGGWGERLWTCVKPSLKLPEKEASYHEAKSFKKTYFNAGMTGYVLGMLATLVAMQISNHAQPALLYLVPGVLSSIWITALVKGDISVMWNFSDGVDDEEDDESEKDGKNKEDENAQDQNVGSFRKLFNKIFGKAKAEPVTNKSRRNRTEGIKPKECKKSKEKENGSSIELVSFSISLPRKKTGQTSLHAPKLESATDPVSPASGSSTSSSPVLVDKVDDGPPKKRRA</sequence>
<dbReference type="Proteomes" id="UP000002058">
    <property type="component" value="Unassembled WGS sequence"/>
</dbReference>
<feature type="transmembrane region" description="Helical" evidence="9">
    <location>
        <begin position="236"/>
        <end position="256"/>
    </location>
</feature>
<keyword evidence="7 9" id="KW-0472">Membrane</keyword>
<dbReference type="GO" id="GO:0033619">
    <property type="term" value="P:membrane protein proteolysis"/>
    <property type="evidence" value="ECO:0007669"/>
    <property type="project" value="TreeGrafter"/>
</dbReference>
<feature type="transmembrane region" description="Helical" evidence="9">
    <location>
        <begin position="451"/>
        <end position="469"/>
    </location>
</feature>
<dbReference type="RefSeq" id="XP_002544987.1">
    <property type="nucleotide sequence ID" value="XM_002544941.1"/>
</dbReference>
<keyword evidence="4" id="KW-0378">Hydrolase</keyword>